<dbReference type="GO" id="GO:0016831">
    <property type="term" value="F:carboxy-lyase activity"/>
    <property type="evidence" value="ECO:0007669"/>
    <property type="project" value="UniProtKB-KW"/>
</dbReference>
<keyword evidence="10" id="KW-1185">Reference proteome</keyword>
<evidence type="ECO:0000313" key="9">
    <source>
        <dbReference type="EMBL" id="RAR71274.1"/>
    </source>
</evidence>
<keyword evidence="8" id="KW-0472">Membrane</keyword>
<dbReference type="PANTHER" id="PTHR46101">
    <property type="match status" value="1"/>
</dbReference>
<dbReference type="GO" id="GO:0030170">
    <property type="term" value="F:pyridoxal phosphate binding"/>
    <property type="evidence" value="ECO:0007669"/>
    <property type="project" value="InterPro"/>
</dbReference>
<keyword evidence="3" id="KW-0210">Decarboxylase</keyword>
<dbReference type="Proteomes" id="UP000248840">
    <property type="component" value="Unassembled WGS sequence"/>
</dbReference>
<dbReference type="InterPro" id="IPR015424">
    <property type="entry name" value="PyrdxlP-dep_Trfase"/>
</dbReference>
<protein>
    <submittedName>
        <fullName evidence="9">L-histidine carboxy-lyase (Histamine-forming)</fullName>
    </submittedName>
</protein>
<organism evidence="9 10">
    <name type="scientific">Flavobacterium aciduliphilum</name>
    <dbReference type="NCBI Taxonomy" id="1101402"/>
    <lineage>
        <taxon>Bacteria</taxon>
        <taxon>Pseudomonadati</taxon>
        <taxon>Bacteroidota</taxon>
        <taxon>Flavobacteriia</taxon>
        <taxon>Flavobacteriales</taxon>
        <taxon>Flavobacteriaceae</taxon>
        <taxon>Flavobacterium</taxon>
    </lineage>
</organism>
<dbReference type="SUPFAM" id="SSF53383">
    <property type="entry name" value="PLP-dependent transferases"/>
    <property type="match status" value="1"/>
</dbReference>
<accession>A0A328YDG8</accession>
<dbReference type="RefSeq" id="WP_245902701.1">
    <property type="nucleotide sequence ID" value="NZ_QLSZ01000008.1"/>
</dbReference>
<keyword evidence="5 7" id="KW-0456">Lyase</keyword>
<feature type="modified residue" description="N6-(pyridoxal phosphate)lysine" evidence="6">
    <location>
        <position position="286"/>
    </location>
</feature>
<dbReference type="InterPro" id="IPR051151">
    <property type="entry name" value="Group_II_Decarboxylase"/>
</dbReference>
<gene>
    <name evidence="9" type="ORF">CLV55_10811</name>
</gene>
<name>A0A328YDG8_9FLAO</name>
<evidence type="ECO:0000256" key="8">
    <source>
        <dbReference type="SAM" id="Phobius"/>
    </source>
</evidence>
<evidence type="ECO:0000256" key="2">
    <source>
        <dbReference type="ARBA" id="ARBA00009533"/>
    </source>
</evidence>
<evidence type="ECO:0000256" key="6">
    <source>
        <dbReference type="PIRSR" id="PIRSR602129-50"/>
    </source>
</evidence>
<dbReference type="EMBL" id="QLSZ01000008">
    <property type="protein sequence ID" value="RAR71274.1"/>
    <property type="molecule type" value="Genomic_DNA"/>
</dbReference>
<dbReference type="InterPro" id="IPR015422">
    <property type="entry name" value="PyrdxlP-dep_Trfase_small"/>
</dbReference>
<comment type="caution">
    <text evidence="9">The sequence shown here is derived from an EMBL/GenBank/DDBJ whole genome shotgun (WGS) entry which is preliminary data.</text>
</comment>
<comment type="similarity">
    <text evidence="2 7">Belongs to the group II decarboxylase family.</text>
</comment>
<proteinExistence type="inferred from homology"/>
<dbReference type="GO" id="GO:0019752">
    <property type="term" value="P:carboxylic acid metabolic process"/>
    <property type="evidence" value="ECO:0007669"/>
    <property type="project" value="InterPro"/>
</dbReference>
<dbReference type="InterPro" id="IPR002129">
    <property type="entry name" value="PyrdxlP-dep_de-COase"/>
</dbReference>
<comment type="cofactor">
    <cofactor evidence="1 6 7">
        <name>pyridoxal 5'-phosphate</name>
        <dbReference type="ChEBI" id="CHEBI:597326"/>
    </cofactor>
</comment>
<dbReference type="InterPro" id="IPR015421">
    <property type="entry name" value="PyrdxlP-dep_Trfase_major"/>
</dbReference>
<dbReference type="Gene3D" id="3.90.1150.10">
    <property type="entry name" value="Aspartate Aminotransferase, domain 1"/>
    <property type="match status" value="1"/>
</dbReference>
<dbReference type="Gene3D" id="3.40.640.10">
    <property type="entry name" value="Type I PLP-dependent aspartate aminotransferase-like (Major domain)"/>
    <property type="match status" value="1"/>
</dbReference>
<evidence type="ECO:0000256" key="4">
    <source>
        <dbReference type="ARBA" id="ARBA00022898"/>
    </source>
</evidence>
<evidence type="ECO:0000256" key="7">
    <source>
        <dbReference type="RuleBase" id="RU000382"/>
    </source>
</evidence>
<keyword evidence="8" id="KW-0812">Transmembrane</keyword>
<dbReference type="PANTHER" id="PTHR46101:SF18">
    <property type="entry name" value="HISTIDINE DECARBOXYLASE"/>
    <property type="match status" value="1"/>
</dbReference>
<keyword evidence="8" id="KW-1133">Transmembrane helix</keyword>
<evidence type="ECO:0000256" key="1">
    <source>
        <dbReference type="ARBA" id="ARBA00001933"/>
    </source>
</evidence>
<evidence type="ECO:0000256" key="5">
    <source>
        <dbReference type="ARBA" id="ARBA00023239"/>
    </source>
</evidence>
<keyword evidence="4 6" id="KW-0663">Pyridoxal phosphate</keyword>
<reference evidence="9 10" key="1">
    <citation type="submission" date="2018-06" db="EMBL/GenBank/DDBJ databases">
        <title>Genomic Encyclopedia of Archaeal and Bacterial Type Strains, Phase II (KMG-II): from individual species to whole genera.</title>
        <authorList>
            <person name="Goeker M."/>
        </authorList>
    </citation>
    <scope>NUCLEOTIDE SEQUENCE [LARGE SCALE GENOMIC DNA]</scope>
    <source>
        <strain evidence="9 10">DSM 25663</strain>
    </source>
</reference>
<dbReference type="Pfam" id="PF00282">
    <property type="entry name" value="Pyridoxal_deC"/>
    <property type="match status" value="1"/>
</dbReference>
<sequence length="435" mass="49674">MRIITNNYHVLNKLVTVVLAKILGMIYWKKLSKEARKRKVQEALHDNVNFAKDTSLGYPASKLDEKVFYDADFLKEAPVLQTFVSNPNHIGCHTLGDSESAFKGTHELEKEVLNVLAVDVFKAKPNEFDGYISPGGTEANIQAIWMYRNYFMYNKGAILDEIVIVASEDTHYSIPKGANLLQLDWLKIPVSFENRVIDKIALEEIIAKAKNNGKKYFIVVSNMGTTMFGSVDNPEDYITVLEKYNLDFKLHIDGAYGGFVYPFSNENSTINFSNPKISSITIDAHKMLQAPYGTGIFICRKGLIENVLTKEAQYVEGMDLTLCGSRSGANAIAVWMILVTYGPHKWFEKVSVLQMRTQYLCKELDQLGIKYFREPFMNIVTIHGEFVPKELAEKYHLVPETHNYENKWYKIVLMNHVEVQHLSIFIDELKSFVYA</sequence>
<evidence type="ECO:0000313" key="10">
    <source>
        <dbReference type="Proteomes" id="UP000248840"/>
    </source>
</evidence>
<dbReference type="AlphaFoldDB" id="A0A328YDG8"/>
<feature type="transmembrane region" description="Helical" evidence="8">
    <location>
        <begin position="6"/>
        <end position="28"/>
    </location>
</feature>
<evidence type="ECO:0000256" key="3">
    <source>
        <dbReference type="ARBA" id="ARBA00022793"/>
    </source>
</evidence>